<keyword evidence="2" id="KW-1185">Reference proteome</keyword>
<dbReference type="EMBL" id="AEWX01000027">
    <property type="protein sequence ID" value="EGC19370.1"/>
    <property type="molecule type" value="Genomic_DNA"/>
</dbReference>
<dbReference type="Proteomes" id="UP000005697">
    <property type="component" value="Unassembled WGS sequence"/>
</dbReference>
<dbReference type="InterPro" id="IPR021670">
    <property type="entry name" value="DUF3256"/>
</dbReference>
<accession>F0F8J3</accession>
<dbReference type="SUPFAM" id="SSF160925">
    <property type="entry name" value="PG1388-like"/>
    <property type="match status" value="1"/>
</dbReference>
<dbReference type="AlphaFoldDB" id="F0F8J3"/>
<dbReference type="STRING" id="888743.HMPREF9141_1910"/>
<proteinExistence type="predicted"/>
<gene>
    <name evidence="1" type="ORF">HMPREF9141_1910</name>
</gene>
<organism evidence="1 2">
    <name type="scientific">Prevotella multiformis DSM 16608</name>
    <dbReference type="NCBI Taxonomy" id="888743"/>
    <lineage>
        <taxon>Bacteria</taxon>
        <taxon>Pseudomonadati</taxon>
        <taxon>Bacteroidota</taxon>
        <taxon>Bacteroidia</taxon>
        <taxon>Bacteroidales</taxon>
        <taxon>Prevotellaceae</taxon>
        <taxon>Prevotella</taxon>
    </lineage>
</organism>
<reference evidence="1 2" key="1">
    <citation type="submission" date="2011-01" db="EMBL/GenBank/DDBJ databases">
        <authorList>
            <person name="Muzny D."/>
            <person name="Qin X."/>
            <person name="Deng J."/>
            <person name="Jiang H."/>
            <person name="Liu Y."/>
            <person name="Qu J."/>
            <person name="Song X.-Z."/>
            <person name="Zhang L."/>
            <person name="Thornton R."/>
            <person name="Coyle M."/>
            <person name="Francisco L."/>
            <person name="Jackson L."/>
            <person name="Javaid M."/>
            <person name="Korchina V."/>
            <person name="Kovar C."/>
            <person name="Mata R."/>
            <person name="Mathew T."/>
            <person name="Ngo R."/>
            <person name="Nguyen L."/>
            <person name="Nguyen N."/>
            <person name="Okwuonu G."/>
            <person name="Ongeri F."/>
            <person name="Pham C."/>
            <person name="Simmons D."/>
            <person name="Wilczek-Boney K."/>
            <person name="Hale W."/>
            <person name="Jakkamsetti A."/>
            <person name="Pham P."/>
            <person name="Ruth R."/>
            <person name="San Lucas F."/>
            <person name="Warren J."/>
            <person name="Zhang J."/>
            <person name="Zhao Z."/>
            <person name="Zhou C."/>
            <person name="Zhu D."/>
            <person name="Lee S."/>
            <person name="Bess C."/>
            <person name="Blankenburg K."/>
            <person name="Forbes L."/>
            <person name="Fu Q."/>
            <person name="Gubbala S."/>
            <person name="Hirani K."/>
            <person name="Jayaseelan J.C."/>
            <person name="Lara F."/>
            <person name="Munidasa M."/>
            <person name="Palculict T."/>
            <person name="Patil S."/>
            <person name="Pu L.-L."/>
            <person name="Saada N."/>
            <person name="Tang L."/>
            <person name="Weissenberger G."/>
            <person name="Zhu Y."/>
            <person name="Hemphill L."/>
            <person name="Shang Y."/>
            <person name="Youmans B."/>
            <person name="Ayvaz T."/>
            <person name="Ross M."/>
            <person name="Santibanez J."/>
            <person name="Aqrawi P."/>
            <person name="Gross S."/>
            <person name="Joshi V."/>
            <person name="Fowler G."/>
            <person name="Nazareth L."/>
            <person name="Reid J."/>
            <person name="Worley K."/>
            <person name="Petrosino J."/>
            <person name="Highlander S."/>
            <person name="Gibbs R."/>
        </authorList>
    </citation>
    <scope>NUCLEOTIDE SEQUENCE [LARGE SCALE GENOMIC DNA]</scope>
    <source>
        <strain evidence="1 2">DSM 16608</strain>
    </source>
</reference>
<evidence type="ECO:0000313" key="1">
    <source>
        <dbReference type="EMBL" id="EGC19370.1"/>
    </source>
</evidence>
<dbReference type="HOGENOM" id="CLU_092046_0_0_10"/>
<protein>
    <recommendedName>
        <fullName evidence="3">DUF3256 domain-containing protein</fullName>
    </recommendedName>
</protein>
<dbReference type="eggNOG" id="ENOG50333A7">
    <property type="taxonomic scope" value="Bacteria"/>
</dbReference>
<dbReference type="OrthoDB" id="1098697at2"/>
<dbReference type="Pfam" id="PF11644">
    <property type="entry name" value="DUF3256"/>
    <property type="match status" value="1"/>
</dbReference>
<name>F0F8J3_9BACT</name>
<dbReference type="RefSeq" id="WP_007366663.1">
    <property type="nucleotide sequence ID" value="NZ_GL872282.1"/>
</dbReference>
<sequence>MRKSLILLLFLAGWLGGSAQSLRDVWIEMPDSLVPYLNRNQRTELADYVGMKAEPAVRDALGDTVRIERMTDSYLSVRLSGSSRMEIRLLDPSTLALVQTWEGPAAESRIGLFSRLWQRKPAVVVCKDVAERPETMSEEEFAELEPLMTPRLRAYRLSADSNSLSVSWSYPLLSAKEAERVSVLLKPRVLTWNGTEFR</sequence>
<comment type="caution">
    <text evidence="1">The sequence shown here is derived from an EMBL/GenBank/DDBJ whole genome shotgun (WGS) entry which is preliminary data.</text>
</comment>
<evidence type="ECO:0000313" key="2">
    <source>
        <dbReference type="Proteomes" id="UP000005697"/>
    </source>
</evidence>
<evidence type="ECO:0008006" key="3">
    <source>
        <dbReference type="Google" id="ProtNLM"/>
    </source>
</evidence>